<dbReference type="AlphaFoldDB" id="A0A401YKM6"/>
<evidence type="ECO:0000256" key="1">
    <source>
        <dbReference type="SAM" id="MobiDB-lite"/>
    </source>
</evidence>
<keyword evidence="2" id="KW-1133">Transmembrane helix</keyword>
<accession>A0A401YKM6</accession>
<evidence type="ECO:0008006" key="5">
    <source>
        <dbReference type="Google" id="ProtNLM"/>
    </source>
</evidence>
<feature type="region of interest" description="Disordered" evidence="1">
    <location>
        <begin position="38"/>
        <end position="93"/>
    </location>
</feature>
<dbReference type="Pfam" id="PF10739">
    <property type="entry name" value="DUF2550"/>
    <property type="match status" value="1"/>
</dbReference>
<keyword evidence="4" id="KW-1185">Reference proteome</keyword>
<feature type="compositionally biased region" description="Low complexity" evidence="1">
    <location>
        <begin position="66"/>
        <end position="90"/>
    </location>
</feature>
<comment type="caution">
    <text evidence="3">The sequence shown here is derived from an EMBL/GenBank/DDBJ whole genome shotgun (WGS) entry which is preliminary data.</text>
</comment>
<evidence type="ECO:0000256" key="2">
    <source>
        <dbReference type="SAM" id="Phobius"/>
    </source>
</evidence>
<dbReference type="EMBL" id="BIFH01000017">
    <property type="protein sequence ID" value="GCD95155.1"/>
    <property type="molecule type" value="Genomic_DNA"/>
</dbReference>
<dbReference type="Proteomes" id="UP000286931">
    <property type="component" value="Unassembled WGS sequence"/>
</dbReference>
<keyword evidence="2" id="KW-0472">Membrane</keyword>
<sequence>MVLVVLSVVSAVVVVLVVGVAAFALRRRLIQRPGGTFDCSLRTRPPVSPAGEAGSTAAASPGQTPGGAASSSPEGAGKAPADGDPAAPSADPDHGKGWVFGIARYSGDRIEWFRVFSYAPRPRRVLQRAGIHVIGRREPAGQEELALLAGAVILVCEHAGDRIELALSDDALTGFLAWLEAAPPGQRVNVA</sequence>
<feature type="transmembrane region" description="Helical" evidence="2">
    <location>
        <begin position="6"/>
        <end position="25"/>
    </location>
</feature>
<reference evidence="3 4" key="1">
    <citation type="submission" date="2018-12" db="EMBL/GenBank/DDBJ databases">
        <title>Draft genome sequence of Embleya hyalina NBRC 13850T.</title>
        <authorList>
            <person name="Komaki H."/>
            <person name="Hosoyama A."/>
            <person name="Kimura A."/>
            <person name="Ichikawa N."/>
            <person name="Tamura T."/>
        </authorList>
    </citation>
    <scope>NUCLEOTIDE SEQUENCE [LARGE SCALE GENOMIC DNA]</scope>
    <source>
        <strain evidence="3 4">NBRC 13850</strain>
    </source>
</reference>
<organism evidence="3 4">
    <name type="scientific">Embleya hyalina</name>
    <dbReference type="NCBI Taxonomy" id="516124"/>
    <lineage>
        <taxon>Bacteria</taxon>
        <taxon>Bacillati</taxon>
        <taxon>Actinomycetota</taxon>
        <taxon>Actinomycetes</taxon>
        <taxon>Kitasatosporales</taxon>
        <taxon>Streptomycetaceae</taxon>
        <taxon>Embleya</taxon>
    </lineage>
</organism>
<dbReference type="RefSeq" id="WP_126637308.1">
    <property type="nucleotide sequence ID" value="NZ_BIFH01000017.1"/>
</dbReference>
<evidence type="ECO:0000313" key="3">
    <source>
        <dbReference type="EMBL" id="GCD95155.1"/>
    </source>
</evidence>
<dbReference type="OrthoDB" id="4793422at2"/>
<gene>
    <name evidence="3" type="ORF">EHYA_02824</name>
</gene>
<protein>
    <recommendedName>
        <fullName evidence="5">DUF2550 domain-containing protein</fullName>
    </recommendedName>
</protein>
<dbReference type="InterPro" id="IPR019675">
    <property type="entry name" value="DUF2550"/>
</dbReference>
<proteinExistence type="predicted"/>
<evidence type="ECO:0000313" key="4">
    <source>
        <dbReference type="Proteomes" id="UP000286931"/>
    </source>
</evidence>
<keyword evidence="2" id="KW-0812">Transmembrane</keyword>
<name>A0A401YKM6_9ACTN</name>